<feature type="domain" description="DUF2726" evidence="2">
    <location>
        <begin position="36"/>
        <end position="144"/>
    </location>
</feature>
<sequence length="184" mass="21386">MNIIIFTSIAIFVIILIVAYRTRINKPQSDSALRQRAVFNAHEQTTFKRLKEIMPEANILAHVSFDALMTTKFPHTRRKYEKMFADFVVLDKECRVIAIVAVGELNSLKKWKAANDQDTLLEAAGYKVFRYKVVPEYQKLRDDFEVNTSDIHTLIKFKESQLGKFEQPSSDHGHLKRASYSFFH</sequence>
<evidence type="ECO:0000313" key="3">
    <source>
        <dbReference type="EMBL" id="QIO07183.1"/>
    </source>
</evidence>
<dbReference type="Pfam" id="PF10881">
    <property type="entry name" value="DUF2726"/>
    <property type="match status" value="1"/>
</dbReference>
<protein>
    <submittedName>
        <fullName evidence="3">DUF2726 domain-containing protein</fullName>
    </submittedName>
</protein>
<name>A0A6G8RZM4_9GAMM</name>
<dbReference type="EMBL" id="CP049801">
    <property type="protein sequence ID" value="QIO07183.1"/>
    <property type="molecule type" value="Genomic_DNA"/>
</dbReference>
<evidence type="ECO:0000256" key="1">
    <source>
        <dbReference type="SAM" id="MobiDB-lite"/>
    </source>
</evidence>
<organism evidence="3 4">
    <name type="scientific">Acinetobacter shaoyimingii</name>
    <dbReference type="NCBI Taxonomy" id="2715164"/>
    <lineage>
        <taxon>Bacteria</taxon>
        <taxon>Pseudomonadati</taxon>
        <taxon>Pseudomonadota</taxon>
        <taxon>Gammaproteobacteria</taxon>
        <taxon>Moraxellales</taxon>
        <taxon>Moraxellaceae</taxon>
        <taxon>Acinetobacter</taxon>
    </lineage>
</organism>
<proteinExistence type="predicted"/>
<dbReference type="Proteomes" id="UP000502297">
    <property type="component" value="Chromosome"/>
</dbReference>
<accession>A0A6G8RZM4</accession>
<dbReference type="InterPro" id="IPR024402">
    <property type="entry name" value="DUF2726"/>
</dbReference>
<evidence type="ECO:0000259" key="2">
    <source>
        <dbReference type="Pfam" id="PF10881"/>
    </source>
</evidence>
<dbReference type="AlphaFoldDB" id="A0A6G8RZM4"/>
<feature type="region of interest" description="Disordered" evidence="1">
    <location>
        <begin position="165"/>
        <end position="184"/>
    </location>
</feature>
<keyword evidence="4" id="KW-1185">Reference proteome</keyword>
<gene>
    <name evidence="3" type="ORF">G8E00_15190</name>
</gene>
<dbReference type="RefSeq" id="WP_166225974.1">
    <property type="nucleotide sequence ID" value="NZ_CP049801.1"/>
</dbReference>
<reference evidence="3 4" key="1">
    <citation type="submission" date="2020-03" db="EMBL/GenBank/DDBJ databases">
        <authorList>
            <person name="Zhu W."/>
        </authorList>
    </citation>
    <scope>NUCLEOTIDE SEQUENCE [LARGE SCALE GENOMIC DNA]</scope>
    <source>
        <strain evidence="3 4">323-1</strain>
    </source>
</reference>
<dbReference type="KEGG" id="asha:G8E00_15190"/>
<evidence type="ECO:0000313" key="4">
    <source>
        <dbReference type="Proteomes" id="UP000502297"/>
    </source>
</evidence>